<protein>
    <submittedName>
        <fullName evidence="1">Uncharacterized protein</fullName>
    </submittedName>
</protein>
<accession>A0A2N4U2P2</accession>
<name>A0A2N4U2P2_9BURK</name>
<dbReference type="OrthoDB" id="8686846at2"/>
<proteinExistence type="predicted"/>
<organism evidence="1 2">
    <name type="scientific">Pollutimonas subterranea</name>
    <dbReference type="NCBI Taxonomy" id="2045210"/>
    <lineage>
        <taxon>Bacteria</taxon>
        <taxon>Pseudomonadati</taxon>
        <taxon>Pseudomonadota</taxon>
        <taxon>Betaproteobacteria</taxon>
        <taxon>Burkholderiales</taxon>
        <taxon>Alcaligenaceae</taxon>
        <taxon>Pollutimonas</taxon>
    </lineage>
</organism>
<sequence length="71" mass="8178">MTTWYILPNGNIKHADGLELQPEEDWFPTAESMASFTERGRVLGQSDVQIIKHMMDLARDGEKWVQDNLSE</sequence>
<reference evidence="1 2" key="1">
    <citation type="submission" date="2017-10" db="EMBL/GenBank/DDBJ databases">
        <title>Two draft genome sequences of Pusillimonas sp. strains isolated from a nitrate- and radionuclide-contaminated groundwater in Russia.</title>
        <authorList>
            <person name="Grouzdev D.S."/>
            <person name="Tourova T.P."/>
            <person name="Goeva M.A."/>
            <person name="Babich T.L."/>
            <person name="Sokolova D.S."/>
            <person name="Abdullin R."/>
            <person name="Poltaraus A.B."/>
            <person name="Toshchakov S.V."/>
            <person name="Nazina T.N."/>
        </authorList>
    </citation>
    <scope>NUCLEOTIDE SEQUENCE [LARGE SCALE GENOMIC DNA]</scope>
    <source>
        <strain evidence="1 2">JR1/69-3-13</strain>
    </source>
</reference>
<dbReference type="Proteomes" id="UP000234190">
    <property type="component" value="Unassembled WGS sequence"/>
</dbReference>
<keyword evidence="2" id="KW-1185">Reference proteome</keyword>
<comment type="caution">
    <text evidence="1">The sequence shown here is derived from an EMBL/GenBank/DDBJ whole genome shotgun (WGS) entry which is preliminary data.</text>
</comment>
<dbReference type="EMBL" id="PDNW01000011">
    <property type="protein sequence ID" value="PLC49286.1"/>
    <property type="molecule type" value="Genomic_DNA"/>
</dbReference>
<gene>
    <name evidence="1" type="ORF">CR159_13320</name>
</gene>
<evidence type="ECO:0000313" key="2">
    <source>
        <dbReference type="Proteomes" id="UP000234190"/>
    </source>
</evidence>
<evidence type="ECO:0000313" key="1">
    <source>
        <dbReference type="EMBL" id="PLC49286.1"/>
    </source>
</evidence>
<dbReference type="AlphaFoldDB" id="A0A2N4U2P2"/>
<dbReference type="RefSeq" id="WP_102074455.1">
    <property type="nucleotide sequence ID" value="NZ_PDNW01000011.1"/>
</dbReference>